<dbReference type="InterPro" id="IPR021804">
    <property type="entry name" value="DUF3375"/>
</dbReference>
<proteinExistence type="predicted"/>
<evidence type="ECO:0000313" key="3">
    <source>
        <dbReference type="Proteomes" id="UP000715095"/>
    </source>
</evidence>
<keyword evidence="3" id="KW-1185">Reference proteome</keyword>
<dbReference type="RefSeq" id="WP_205103012.1">
    <property type="nucleotide sequence ID" value="NZ_JACJJC010000010.1"/>
</dbReference>
<feature type="coiled-coil region" evidence="1">
    <location>
        <begin position="147"/>
        <end position="208"/>
    </location>
</feature>
<accession>A0ABS2DUD8</accession>
<dbReference type="EMBL" id="JACJJC010000010">
    <property type="protein sequence ID" value="MBM6704335.1"/>
    <property type="molecule type" value="Genomic_DNA"/>
</dbReference>
<gene>
    <name evidence="2" type="ORF">H6A60_07545</name>
</gene>
<evidence type="ECO:0000256" key="1">
    <source>
        <dbReference type="SAM" id="Coils"/>
    </source>
</evidence>
<sequence>MSIRTHLENYRTLRQAPMWKLLASDTGPLSIALLQTLLYDNERVLPASLFLERLASGYAEGAEESLSRDEARALASRWVTDGYLVCRLPAGAEEETYELTSAGLDAIRLLSRFQTRRVGPTESRLEMMSHAIARLANDTDRSRASRIEQLMLEKKRIDEEIRAIEAGKSPSISERAALERTSEILEIYSELQGDFRRVREEFERLNRTLRAEIMQSAGPRGSVLDNFFKGYDLIEESDAGLAFQGFFKLLTDRARNAEFEDAIARLAERAFWRKLSLDERRRLTRMQYELQLLARETNGVMKSLAASLREFVQSHEFVEEKRLSELLRETRKKAHEIAEKVSVLETIATFPGASAEIDSIARLELDDPEESRMETTIGMAQAPTVDGVALLERILQADIDYPALMRAIEAALFEAERASIAEVFRLLSNRQGLGSVVGLLSLALRYGIPGERFSDLSANDAACRERADRTGNDMPDKIDRRAAIEAAEAAETRARAEEAAAIGADALESGFRVPPKHTHCTERLAWSDRLGTPRQATIPLYFFTAESLSAMKRRQRFGRSA</sequence>
<comment type="caution">
    <text evidence="2">The sequence shown here is derived from an EMBL/GenBank/DDBJ whole genome shotgun (WGS) entry which is preliminary data.</text>
</comment>
<name>A0ABS2DUD8_9BURK</name>
<protein>
    <submittedName>
        <fullName evidence="2">DUF3375 domain-containing protein</fullName>
    </submittedName>
</protein>
<organism evidence="2 3">
    <name type="scientific">Sutterella massiliensis</name>
    <dbReference type="NCBI Taxonomy" id="1816689"/>
    <lineage>
        <taxon>Bacteria</taxon>
        <taxon>Pseudomonadati</taxon>
        <taxon>Pseudomonadota</taxon>
        <taxon>Betaproteobacteria</taxon>
        <taxon>Burkholderiales</taxon>
        <taxon>Sutterellaceae</taxon>
        <taxon>Sutterella</taxon>
    </lineage>
</organism>
<keyword evidence="1" id="KW-0175">Coiled coil</keyword>
<dbReference type="Proteomes" id="UP000715095">
    <property type="component" value="Unassembled WGS sequence"/>
</dbReference>
<reference evidence="2 3" key="1">
    <citation type="journal article" date="2021" name="Sci. Rep.">
        <title>The distribution of antibiotic resistance genes in chicken gut microbiota commensals.</title>
        <authorList>
            <person name="Juricova H."/>
            <person name="Matiasovicova J."/>
            <person name="Kubasova T."/>
            <person name="Cejkova D."/>
            <person name="Rychlik I."/>
        </authorList>
    </citation>
    <scope>NUCLEOTIDE SEQUENCE [LARGE SCALE GENOMIC DNA]</scope>
    <source>
        <strain evidence="2 3">An829</strain>
    </source>
</reference>
<dbReference type="Pfam" id="PF11855">
    <property type="entry name" value="DUF3375"/>
    <property type="match status" value="1"/>
</dbReference>
<evidence type="ECO:0000313" key="2">
    <source>
        <dbReference type="EMBL" id="MBM6704335.1"/>
    </source>
</evidence>